<evidence type="ECO:0000313" key="1">
    <source>
        <dbReference type="EMBL" id="ABX36719.1"/>
    </source>
</evidence>
<dbReference type="KEGG" id="dac:Daci_4088"/>
<reference evidence="1 2" key="1">
    <citation type="journal article" date="2004" name="Appl. Environ. Microbiol.">
        <title>Mineralization of individual congeners of linear alkylbenzenesulfonate by defined pairs of heterotrophic bacteria.</title>
        <authorList>
            <person name="Schleheck D."/>
            <person name="Knepper T.P."/>
            <person name="Fischer K."/>
            <person name="Cook A.M."/>
        </authorList>
    </citation>
    <scope>NUCLEOTIDE SEQUENCE [LARGE SCALE GENOMIC DNA]</scope>
    <source>
        <strain evidence="2">DSM 14801 / SPH-1</strain>
    </source>
</reference>
<accession>A9C0F3</accession>
<evidence type="ECO:0000313" key="2">
    <source>
        <dbReference type="Proteomes" id="UP000000784"/>
    </source>
</evidence>
<dbReference type="EMBL" id="CP000884">
    <property type="protein sequence ID" value="ABX36719.1"/>
    <property type="molecule type" value="Genomic_DNA"/>
</dbReference>
<dbReference type="InterPro" id="IPR025395">
    <property type="entry name" value="Phage_tail_terminator-like"/>
</dbReference>
<dbReference type="Gene3D" id="3.30.2000.20">
    <property type="match status" value="1"/>
</dbReference>
<gene>
    <name evidence="1" type="ordered locus">Daci_4088</name>
</gene>
<dbReference type="Pfam" id="PF13554">
    <property type="entry name" value="Phage_tail_terminator_5"/>
    <property type="match status" value="1"/>
</dbReference>
<protein>
    <recommendedName>
        <fullName evidence="3">DUF3168 domain-containing protein</fullName>
    </recommendedName>
</protein>
<dbReference type="GeneID" id="24117944"/>
<organism evidence="1 2">
    <name type="scientific">Delftia acidovorans (strain DSM 14801 / SPH-1)</name>
    <dbReference type="NCBI Taxonomy" id="398578"/>
    <lineage>
        <taxon>Bacteria</taxon>
        <taxon>Pseudomonadati</taxon>
        <taxon>Pseudomonadota</taxon>
        <taxon>Betaproteobacteria</taxon>
        <taxon>Burkholderiales</taxon>
        <taxon>Comamonadaceae</taxon>
        <taxon>Delftia</taxon>
    </lineage>
</organism>
<dbReference type="STRING" id="398578.Daci_4088"/>
<dbReference type="eggNOG" id="ENOG50335MA">
    <property type="taxonomic scope" value="Bacteria"/>
</dbReference>
<keyword evidence="2" id="KW-1185">Reference proteome</keyword>
<dbReference type="AlphaFoldDB" id="A9C0F3"/>
<proteinExistence type="predicted"/>
<sequence length="141" mass="15512">MSAGIETSIWLALKSRIDTLPLAYPRAWPGQTFQVPSSGGLPQPYLRVGRVSADPVRLFLGDGEPHRRTGSLMVTLVHPLGQAVAVYDQIAAGIAAHFVDGTEMAYGDLVITVRDYPHVQEGYEDTGYWSVPVRIPWRCYA</sequence>
<reference evidence="2" key="2">
    <citation type="submission" date="2007-11" db="EMBL/GenBank/DDBJ databases">
        <title>Complete sequence of Delftia acidovorans DSM 14801 / SPH-1.</title>
        <authorList>
            <person name="Copeland A."/>
            <person name="Lucas S."/>
            <person name="Lapidus A."/>
            <person name="Barry K."/>
            <person name="Glavina del Rio T."/>
            <person name="Dalin E."/>
            <person name="Tice H."/>
            <person name="Pitluck S."/>
            <person name="Lowry S."/>
            <person name="Clum A."/>
            <person name="Schmutz J."/>
            <person name="Larimer F."/>
            <person name="Land M."/>
            <person name="Hauser L."/>
            <person name="Kyrpides N."/>
            <person name="Kim E."/>
            <person name="Schleheck D."/>
            <person name="Richardson P."/>
        </authorList>
    </citation>
    <scope>NUCLEOTIDE SEQUENCE [LARGE SCALE GENOMIC DNA]</scope>
    <source>
        <strain evidence="2">DSM 14801 / SPH-1</strain>
    </source>
</reference>
<dbReference type="Proteomes" id="UP000000784">
    <property type="component" value="Chromosome"/>
</dbReference>
<dbReference type="RefSeq" id="WP_012205911.1">
    <property type="nucleotide sequence ID" value="NC_010002.1"/>
</dbReference>
<dbReference type="HOGENOM" id="CLU_150664_0_0_4"/>
<evidence type="ECO:0008006" key="3">
    <source>
        <dbReference type="Google" id="ProtNLM"/>
    </source>
</evidence>
<name>A9C0F3_DELAS</name>